<dbReference type="Proteomes" id="UP000018817">
    <property type="component" value="Unassembled WGS sequence"/>
</dbReference>
<evidence type="ECO:0000256" key="1">
    <source>
        <dbReference type="ARBA" id="ARBA00022741"/>
    </source>
</evidence>
<feature type="region of interest" description="Disordered" evidence="8">
    <location>
        <begin position="509"/>
        <end position="615"/>
    </location>
</feature>
<dbReference type="InterPro" id="IPR014001">
    <property type="entry name" value="Helicase_ATP-bd"/>
</dbReference>
<proteinExistence type="inferred from homology"/>
<reference evidence="11 12" key="2">
    <citation type="submission" date="2013-11" db="EMBL/GenBank/DDBJ databases">
        <title>The Genome Sequence of Phytophthora parasitica INRA-310.</title>
        <authorList>
            <consortium name="The Broad Institute Genomics Platform"/>
            <person name="Russ C."/>
            <person name="Tyler B."/>
            <person name="Panabieres F."/>
            <person name="Shan W."/>
            <person name="Tripathy S."/>
            <person name="Grunwald N."/>
            <person name="Machado M."/>
            <person name="Johnson C.S."/>
            <person name="Arredondo F."/>
            <person name="Hong C."/>
            <person name="Coffey M."/>
            <person name="Young S.K."/>
            <person name="Zeng Q."/>
            <person name="Gargeya S."/>
            <person name="Fitzgerald M."/>
            <person name="Abouelleil A."/>
            <person name="Alvarado L."/>
            <person name="Chapman S.B."/>
            <person name="Gainer-Dewar J."/>
            <person name="Goldberg J."/>
            <person name="Griggs A."/>
            <person name="Gujja S."/>
            <person name="Hansen M."/>
            <person name="Howarth C."/>
            <person name="Imamovic A."/>
            <person name="Ireland A."/>
            <person name="Larimer J."/>
            <person name="McCowan C."/>
            <person name="Murphy C."/>
            <person name="Pearson M."/>
            <person name="Poon T.W."/>
            <person name="Priest M."/>
            <person name="Roberts A."/>
            <person name="Saif S."/>
            <person name="Shea T."/>
            <person name="Sykes S."/>
            <person name="Wortman J."/>
            <person name="Nusbaum C."/>
            <person name="Birren B."/>
        </authorList>
    </citation>
    <scope>NUCLEOTIDE SEQUENCE [LARGE SCALE GENOMIC DNA]</scope>
    <source>
        <strain evidence="11 12">INRA-310</strain>
    </source>
</reference>
<feature type="compositionally biased region" description="Basic and acidic residues" evidence="8">
    <location>
        <begin position="520"/>
        <end position="529"/>
    </location>
</feature>
<dbReference type="GO" id="GO:0016787">
    <property type="term" value="F:hydrolase activity"/>
    <property type="evidence" value="ECO:0007669"/>
    <property type="project" value="UniProtKB-KW"/>
</dbReference>
<dbReference type="VEuPathDB" id="FungiDB:PPTG_16056"/>
<evidence type="ECO:0000256" key="3">
    <source>
        <dbReference type="ARBA" id="ARBA00022806"/>
    </source>
</evidence>
<gene>
    <name evidence="11" type="ORF">PPTG_16056</name>
</gene>
<sequence>MWTCTRRLSSHLSTTARGFRSSCIPWTSTGSHLSDVSFVSLPISQRSKDVLTREMGYEFLTHVQNDTLPLVLAGRDVLAKGKTGNGKTIAFLLPTLERMLTHPQPKQGKISALVISPTRELAQQIAVEAVKLTDAHGLRTSCFVGGSSVNKDVKELTQSRGIDVLVSTPGRLQAHLEDNSGRIRQKLDSLQVLVLDEADRLLDMGFRPDIMRIISHLPKERQTLLFSATLPAATEELKDMALRDDCAFVDTIEGGDQQTNTQAVQEYVVCDLQDVIPVVEGVLEEHMKLPAYKVIVFLPTARSAQFMAQLFQGAGFQNVLEMHSRKSQSARTKAADAFRKGKKMIMFSSDVSARGVDYPDVSLVLQVGLTDRDQYIHRLGRTARAGMEGRGILVLADFEKSMLRYLADLPLTELKQHPQLDQQSYRTTRALTNARLRSELDQSAEKAYAAFLGFYNSNLKKLGMSKTKLVETGALYSQLIGLEKVPLLQKKTLRAMGLMGTPGLIAASKPVRAGRSKSKNLGELERFTSENRNSYQSIHARQKKGDRSNEKQGGSLWRTFNDNEAKSSRSEQSFKSDRSSRSASPSTKREGHSRRHKRSASPATKRTYKEPHKRY</sequence>
<dbReference type="PROSITE" id="PS51192">
    <property type="entry name" value="HELICASE_ATP_BIND_1"/>
    <property type="match status" value="1"/>
</dbReference>
<evidence type="ECO:0000256" key="4">
    <source>
        <dbReference type="ARBA" id="ARBA00022840"/>
    </source>
</evidence>
<dbReference type="PROSITE" id="PS51194">
    <property type="entry name" value="HELICASE_CTER"/>
    <property type="match status" value="1"/>
</dbReference>
<dbReference type="EC" id="3.6.4.13" evidence="7"/>
<comment type="similarity">
    <text evidence="6">Belongs to the DEAD box helicase family.</text>
</comment>
<keyword evidence="3 6" id="KW-0347">Helicase</keyword>
<dbReference type="InterPro" id="IPR027417">
    <property type="entry name" value="P-loop_NTPase"/>
</dbReference>
<dbReference type="PROSITE" id="PS00039">
    <property type="entry name" value="DEAD_ATP_HELICASE"/>
    <property type="match status" value="1"/>
</dbReference>
<accession>W2PSR2</accession>
<keyword evidence="5 7" id="KW-0694">RNA-binding</keyword>
<dbReference type="Gene3D" id="3.40.50.300">
    <property type="entry name" value="P-loop containing nucleotide triphosphate hydrolases"/>
    <property type="match status" value="2"/>
</dbReference>
<feature type="compositionally biased region" description="Polar residues" evidence="8">
    <location>
        <begin position="530"/>
        <end position="539"/>
    </location>
</feature>
<dbReference type="EMBL" id="KI669613">
    <property type="protein sequence ID" value="ETN03055.1"/>
    <property type="molecule type" value="Genomic_DNA"/>
</dbReference>
<keyword evidence="1 6" id="KW-0547">Nucleotide-binding</keyword>
<dbReference type="SMART" id="SM00490">
    <property type="entry name" value="HELICc"/>
    <property type="match status" value="1"/>
</dbReference>
<dbReference type="PANTHER" id="PTHR24031">
    <property type="entry name" value="RNA HELICASE"/>
    <property type="match status" value="1"/>
</dbReference>
<comment type="function">
    <text evidence="7">RNA helicase.</text>
</comment>
<dbReference type="OMA" id="NGEQYVH"/>
<dbReference type="CDD" id="cd18787">
    <property type="entry name" value="SF2_C_DEAD"/>
    <property type="match status" value="1"/>
</dbReference>
<dbReference type="OrthoDB" id="193716at2759"/>
<dbReference type="STRING" id="761204.W2PSR2"/>
<dbReference type="SUPFAM" id="SSF52540">
    <property type="entry name" value="P-loop containing nucleoside triphosphate hydrolases"/>
    <property type="match status" value="2"/>
</dbReference>
<dbReference type="GeneID" id="20185162"/>
<dbReference type="AlphaFoldDB" id="W2PSR2"/>
<dbReference type="GO" id="GO:0003723">
    <property type="term" value="F:RNA binding"/>
    <property type="evidence" value="ECO:0007669"/>
    <property type="project" value="UniProtKB-UniRule"/>
</dbReference>
<evidence type="ECO:0000259" key="10">
    <source>
        <dbReference type="PROSITE" id="PS51194"/>
    </source>
</evidence>
<dbReference type="RefSeq" id="XP_008911599.1">
    <property type="nucleotide sequence ID" value="XM_008913351.1"/>
</dbReference>
<evidence type="ECO:0000256" key="6">
    <source>
        <dbReference type="RuleBase" id="RU000492"/>
    </source>
</evidence>
<dbReference type="InterPro" id="IPR000629">
    <property type="entry name" value="RNA-helicase_DEAD-box_CS"/>
</dbReference>
<protein>
    <recommendedName>
        <fullName evidence="7">ATP-dependent RNA helicase</fullName>
        <ecNumber evidence="7">3.6.4.13</ecNumber>
    </recommendedName>
</protein>
<dbReference type="Pfam" id="PF00270">
    <property type="entry name" value="DEAD"/>
    <property type="match status" value="1"/>
</dbReference>
<dbReference type="GO" id="GO:0003724">
    <property type="term" value="F:RNA helicase activity"/>
    <property type="evidence" value="ECO:0007669"/>
    <property type="project" value="UniProtKB-EC"/>
</dbReference>
<evidence type="ECO:0000313" key="11">
    <source>
        <dbReference type="EMBL" id="ETN03055.1"/>
    </source>
</evidence>
<dbReference type="SMART" id="SM00487">
    <property type="entry name" value="DEXDc"/>
    <property type="match status" value="1"/>
</dbReference>
<name>W2PSR2_PHYN3</name>
<reference evidence="12" key="1">
    <citation type="submission" date="2011-12" db="EMBL/GenBank/DDBJ databases">
        <authorList>
            <consortium name="The Broad Institute Genome Sequencing Platform"/>
            <person name="Russ C."/>
            <person name="Tyler B."/>
            <person name="Panabieres F."/>
            <person name="Shan W."/>
            <person name="Tripathy S."/>
            <person name="Grunwald N."/>
            <person name="Machado M."/>
            <person name="Young S.K."/>
            <person name="Zeng Q."/>
            <person name="Gargeya S."/>
            <person name="Fitzgerald M."/>
            <person name="Haas B."/>
            <person name="Abouelleil A."/>
            <person name="Alvarado L."/>
            <person name="Arachchi H.M."/>
            <person name="Berlin A."/>
            <person name="Chapman S.B."/>
            <person name="Gearin G."/>
            <person name="Goldberg J."/>
            <person name="Griggs A."/>
            <person name="Gujja S."/>
            <person name="Hansen M."/>
            <person name="Heiman D."/>
            <person name="Howarth C."/>
            <person name="Larimer J."/>
            <person name="Lui A."/>
            <person name="MacDonald P.J.P."/>
            <person name="McCowen C."/>
            <person name="Montmayeur A."/>
            <person name="Murphy C."/>
            <person name="Neiman D."/>
            <person name="Pearson M."/>
            <person name="Priest M."/>
            <person name="Roberts A."/>
            <person name="Saif S."/>
            <person name="Shea T."/>
            <person name="Sisk P."/>
            <person name="Stolte C."/>
            <person name="Sykes S."/>
            <person name="Wortman J."/>
            <person name="Nusbaum C."/>
            <person name="Birren B."/>
        </authorList>
    </citation>
    <scope>NUCLEOTIDE SEQUENCE [LARGE SCALE GENOMIC DNA]</scope>
    <source>
        <strain evidence="12">INRA-310</strain>
    </source>
</reference>
<organism evidence="11 12">
    <name type="scientific">Phytophthora nicotianae (strain INRA-310)</name>
    <name type="common">Phytophthora parasitica</name>
    <dbReference type="NCBI Taxonomy" id="761204"/>
    <lineage>
        <taxon>Eukaryota</taxon>
        <taxon>Sar</taxon>
        <taxon>Stramenopiles</taxon>
        <taxon>Oomycota</taxon>
        <taxon>Peronosporomycetes</taxon>
        <taxon>Peronosporales</taxon>
        <taxon>Peronosporaceae</taxon>
        <taxon>Phytophthora</taxon>
    </lineage>
</organism>
<dbReference type="InterPro" id="IPR001650">
    <property type="entry name" value="Helicase_C-like"/>
</dbReference>
<comment type="domain">
    <text evidence="7">The Q motif is unique to and characteristic of the DEAD box family of RNA helicases and controls ATP binding and hydrolysis.</text>
</comment>
<evidence type="ECO:0000256" key="8">
    <source>
        <dbReference type="SAM" id="MobiDB-lite"/>
    </source>
</evidence>
<dbReference type="InterPro" id="IPR011545">
    <property type="entry name" value="DEAD/DEAH_box_helicase_dom"/>
</dbReference>
<evidence type="ECO:0000256" key="2">
    <source>
        <dbReference type="ARBA" id="ARBA00022801"/>
    </source>
</evidence>
<feature type="domain" description="Helicase ATP-binding" evidence="9">
    <location>
        <begin position="68"/>
        <end position="248"/>
    </location>
</feature>
<keyword evidence="2 6" id="KW-0378">Hydrolase</keyword>
<keyword evidence="4 6" id="KW-0067">ATP-binding</keyword>
<feature type="compositionally biased region" description="Basic and acidic residues" evidence="8">
    <location>
        <begin position="561"/>
        <end position="580"/>
    </location>
</feature>
<evidence type="ECO:0000256" key="7">
    <source>
        <dbReference type="RuleBase" id="RU365068"/>
    </source>
</evidence>
<evidence type="ECO:0000256" key="5">
    <source>
        <dbReference type="ARBA" id="ARBA00022884"/>
    </source>
</evidence>
<evidence type="ECO:0000313" key="12">
    <source>
        <dbReference type="Proteomes" id="UP000018817"/>
    </source>
</evidence>
<evidence type="ECO:0000259" key="9">
    <source>
        <dbReference type="PROSITE" id="PS51192"/>
    </source>
</evidence>
<comment type="catalytic activity">
    <reaction evidence="7">
        <text>ATP + H2O = ADP + phosphate + H(+)</text>
        <dbReference type="Rhea" id="RHEA:13065"/>
        <dbReference type="ChEBI" id="CHEBI:15377"/>
        <dbReference type="ChEBI" id="CHEBI:15378"/>
        <dbReference type="ChEBI" id="CHEBI:30616"/>
        <dbReference type="ChEBI" id="CHEBI:43474"/>
        <dbReference type="ChEBI" id="CHEBI:456216"/>
        <dbReference type="EC" id="3.6.4.13"/>
    </reaction>
</comment>
<feature type="domain" description="Helicase C-terminal" evidence="10">
    <location>
        <begin position="274"/>
        <end position="432"/>
    </location>
</feature>
<dbReference type="Pfam" id="PF00271">
    <property type="entry name" value="Helicase_C"/>
    <property type="match status" value="1"/>
</dbReference>
<dbReference type="GO" id="GO:0005524">
    <property type="term" value="F:ATP binding"/>
    <property type="evidence" value="ECO:0007669"/>
    <property type="project" value="UniProtKB-UniRule"/>
</dbReference>